<name>A0A9Q1KPC0_9CARY</name>
<dbReference type="AlphaFoldDB" id="A0A9Q1KPC0"/>
<evidence type="ECO:0000313" key="1">
    <source>
        <dbReference type="EMBL" id="KAJ8447098.1"/>
    </source>
</evidence>
<comment type="caution">
    <text evidence="1">The sequence shown here is derived from an EMBL/GenBank/DDBJ whole genome shotgun (WGS) entry which is preliminary data.</text>
</comment>
<dbReference type="Proteomes" id="UP001153076">
    <property type="component" value="Unassembled WGS sequence"/>
</dbReference>
<protein>
    <submittedName>
        <fullName evidence="1">Uncharacterized protein</fullName>
    </submittedName>
</protein>
<gene>
    <name evidence="1" type="ORF">Cgig2_022827</name>
</gene>
<reference evidence="1" key="1">
    <citation type="submission" date="2022-04" db="EMBL/GenBank/DDBJ databases">
        <title>Carnegiea gigantea Genome sequencing and assembly v2.</title>
        <authorList>
            <person name="Copetti D."/>
            <person name="Sanderson M.J."/>
            <person name="Burquez A."/>
            <person name="Wojciechowski M.F."/>
        </authorList>
    </citation>
    <scope>NUCLEOTIDE SEQUENCE</scope>
    <source>
        <strain evidence="1">SGP5-SGP5p</strain>
        <tissue evidence="1">Aerial part</tissue>
    </source>
</reference>
<sequence length="278" mass="31033">MATFVMLYTCCMHVTVSTEFYWCLGLLLRNLRLVYCRSRNGVVEGEIEGEGGSQNSGKGTGWLVAVPSSSAPLVPRGREIEKNEVADPWGGDELACGKDENNFGEEAEFALKSDISSSRLLTGENRGVERKNRGAVLGREMTGYERKMKAKHRVLVAYYGSWLRGSALKRNAEVDIQEERRLFIASHDNKKENKVRQKLTFEEGRGVGKEVVGDEASVHMVINEEETINVGNDAFKRKLENSRGSKAVGKVCTLEKDGELVISDPKKVEVMEQPCRRQ</sequence>
<proteinExistence type="predicted"/>
<keyword evidence="2" id="KW-1185">Reference proteome</keyword>
<accession>A0A9Q1KPC0</accession>
<organism evidence="1 2">
    <name type="scientific">Carnegiea gigantea</name>
    <dbReference type="NCBI Taxonomy" id="171969"/>
    <lineage>
        <taxon>Eukaryota</taxon>
        <taxon>Viridiplantae</taxon>
        <taxon>Streptophyta</taxon>
        <taxon>Embryophyta</taxon>
        <taxon>Tracheophyta</taxon>
        <taxon>Spermatophyta</taxon>
        <taxon>Magnoliopsida</taxon>
        <taxon>eudicotyledons</taxon>
        <taxon>Gunneridae</taxon>
        <taxon>Pentapetalae</taxon>
        <taxon>Caryophyllales</taxon>
        <taxon>Cactineae</taxon>
        <taxon>Cactaceae</taxon>
        <taxon>Cactoideae</taxon>
        <taxon>Echinocereeae</taxon>
        <taxon>Carnegiea</taxon>
    </lineage>
</organism>
<evidence type="ECO:0000313" key="2">
    <source>
        <dbReference type="Proteomes" id="UP001153076"/>
    </source>
</evidence>
<dbReference type="EMBL" id="JAKOGI010000041">
    <property type="protein sequence ID" value="KAJ8447098.1"/>
    <property type="molecule type" value="Genomic_DNA"/>
</dbReference>